<protein>
    <recommendedName>
        <fullName evidence="5">ETS domain-containing protein</fullName>
    </recommendedName>
</protein>
<gene>
    <name evidence="6" type="ORF">L596_022237</name>
</gene>
<dbReference type="InterPro" id="IPR036388">
    <property type="entry name" value="WH-like_DNA-bd_sf"/>
</dbReference>
<dbReference type="GO" id="GO:0005634">
    <property type="term" value="C:nucleus"/>
    <property type="evidence" value="ECO:0007669"/>
    <property type="project" value="UniProtKB-SubCell"/>
</dbReference>
<dbReference type="PROSITE" id="PS50061">
    <property type="entry name" value="ETS_DOMAIN_3"/>
    <property type="match status" value="1"/>
</dbReference>
<dbReference type="InterPro" id="IPR046328">
    <property type="entry name" value="ETS_fam"/>
</dbReference>
<evidence type="ECO:0000256" key="3">
    <source>
        <dbReference type="RuleBase" id="RU004019"/>
    </source>
</evidence>
<dbReference type="Proteomes" id="UP000298663">
    <property type="component" value="Unassembled WGS sequence"/>
</dbReference>
<dbReference type="OrthoDB" id="5816770at2759"/>
<dbReference type="InterPro" id="IPR036390">
    <property type="entry name" value="WH_DNA-bd_sf"/>
</dbReference>
<keyword evidence="2 3" id="KW-0238">DNA-binding</keyword>
<evidence type="ECO:0000256" key="4">
    <source>
        <dbReference type="SAM" id="MobiDB-lite"/>
    </source>
</evidence>
<reference evidence="6 7" key="1">
    <citation type="journal article" date="2015" name="Genome Biol.">
        <title>Comparative genomics of Steinernema reveals deeply conserved gene regulatory networks.</title>
        <authorList>
            <person name="Dillman A.R."/>
            <person name="Macchietto M."/>
            <person name="Porter C.F."/>
            <person name="Rogers A."/>
            <person name="Williams B."/>
            <person name="Antoshechkin I."/>
            <person name="Lee M.M."/>
            <person name="Goodwin Z."/>
            <person name="Lu X."/>
            <person name="Lewis E.E."/>
            <person name="Goodrich-Blair H."/>
            <person name="Stock S.P."/>
            <person name="Adams B.J."/>
            <person name="Sternberg P.W."/>
            <person name="Mortazavi A."/>
        </authorList>
    </citation>
    <scope>NUCLEOTIDE SEQUENCE [LARGE SCALE GENOMIC DNA]</scope>
    <source>
        <strain evidence="6 7">ALL</strain>
    </source>
</reference>
<reference evidence="6 7" key="2">
    <citation type="journal article" date="2019" name="G3 (Bethesda)">
        <title>Hybrid Assembly of the Genome of the Entomopathogenic Nematode Steinernema carpocapsae Identifies the X-Chromosome.</title>
        <authorList>
            <person name="Serra L."/>
            <person name="Macchietto M."/>
            <person name="Macias-Munoz A."/>
            <person name="McGill C.J."/>
            <person name="Rodriguez I.M."/>
            <person name="Rodriguez B."/>
            <person name="Murad R."/>
            <person name="Mortazavi A."/>
        </authorList>
    </citation>
    <scope>NUCLEOTIDE SEQUENCE [LARGE SCALE GENOMIC DNA]</scope>
    <source>
        <strain evidence="6 7">ALL</strain>
    </source>
</reference>
<name>A0A4U5MLI1_STECR</name>
<comment type="subcellular location">
    <subcellularLocation>
        <location evidence="3">Nucleus</location>
    </subcellularLocation>
</comment>
<proteinExistence type="inferred from homology"/>
<keyword evidence="3" id="KW-0539">Nucleus</keyword>
<comment type="similarity">
    <text evidence="1 3">Belongs to the ETS family.</text>
</comment>
<sequence>MPNDNTENVHPKKFKKNGFRSSSSTSHKGETYLNCSMFKVNLGSTILHEFILEQLSDSRSHIIFWTDRRTYEFKVSKDYKKSLAQLWGERKGNPKMTFDSLRRSLRNEKNMFKPRGDGGKVKRLTWRFYPNVIASKYLSSLNVFVSPEQGM</sequence>
<dbReference type="Gene3D" id="1.10.10.10">
    <property type="entry name" value="Winged helix-like DNA-binding domain superfamily/Winged helix DNA-binding domain"/>
    <property type="match status" value="1"/>
</dbReference>
<accession>A0A4U5MLI1</accession>
<evidence type="ECO:0000256" key="1">
    <source>
        <dbReference type="ARBA" id="ARBA00005562"/>
    </source>
</evidence>
<dbReference type="GO" id="GO:0000981">
    <property type="term" value="F:DNA-binding transcription factor activity, RNA polymerase II-specific"/>
    <property type="evidence" value="ECO:0007669"/>
    <property type="project" value="TreeGrafter"/>
</dbReference>
<dbReference type="SUPFAM" id="SSF46785">
    <property type="entry name" value="Winged helix' DNA-binding domain"/>
    <property type="match status" value="1"/>
</dbReference>
<keyword evidence="7" id="KW-1185">Reference proteome</keyword>
<dbReference type="SMART" id="SM00413">
    <property type="entry name" value="ETS"/>
    <property type="match status" value="1"/>
</dbReference>
<dbReference type="Pfam" id="PF00178">
    <property type="entry name" value="Ets"/>
    <property type="match status" value="1"/>
</dbReference>
<evidence type="ECO:0000313" key="6">
    <source>
        <dbReference type="EMBL" id="TKR70182.1"/>
    </source>
</evidence>
<organism evidence="6 7">
    <name type="scientific">Steinernema carpocapsae</name>
    <name type="common">Entomopathogenic nematode</name>
    <dbReference type="NCBI Taxonomy" id="34508"/>
    <lineage>
        <taxon>Eukaryota</taxon>
        <taxon>Metazoa</taxon>
        <taxon>Ecdysozoa</taxon>
        <taxon>Nematoda</taxon>
        <taxon>Chromadorea</taxon>
        <taxon>Rhabditida</taxon>
        <taxon>Tylenchina</taxon>
        <taxon>Panagrolaimomorpha</taxon>
        <taxon>Strongyloidoidea</taxon>
        <taxon>Steinernematidae</taxon>
        <taxon>Steinernema</taxon>
    </lineage>
</organism>
<evidence type="ECO:0000259" key="5">
    <source>
        <dbReference type="PROSITE" id="PS50061"/>
    </source>
</evidence>
<dbReference type="GO" id="GO:0030154">
    <property type="term" value="P:cell differentiation"/>
    <property type="evidence" value="ECO:0007669"/>
    <property type="project" value="TreeGrafter"/>
</dbReference>
<evidence type="ECO:0000313" key="7">
    <source>
        <dbReference type="Proteomes" id="UP000298663"/>
    </source>
</evidence>
<dbReference type="AlphaFoldDB" id="A0A4U5MLI1"/>
<dbReference type="GO" id="GO:0043565">
    <property type="term" value="F:sequence-specific DNA binding"/>
    <property type="evidence" value="ECO:0007669"/>
    <property type="project" value="InterPro"/>
</dbReference>
<dbReference type="PANTHER" id="PTHR11849">
    <property type="entry name" value="ETS"/>
    <property type="match status" value="1"/>
</dbReference>
<feature type="domain" description="ETS" evidence="5">
    <location>
        <begin position="45"/>
        <end position="129"/>
    </location>
</feature>
<feature type="region of interest" description="Disordered" evidence="4">
    <location>
        <begin position="1"/>
        <end position="27"/>
    </location>
</feature>
<comment type="caution">
    <text evidence="6">The sequence shown here is derived from an EMBL/GenBank/DDBJ whole genome shotgun (WGS) entry which is preliminary data.</text>
</comment>
<dbReference type="InterPro" id="IPR000418">
    <property type="entry name" value="Ets_dom"/>
</dbReference>
<dbReference type="STRING" id="34508.A0A4U5MLI1"/>
<evidence type="ECO:0000256" key="2">
    <source>
        <dbReference type="ARBA" id="ARBA00023125"/>
    </source>
</evidence>
<dbReference type="EMBL" id="AZBU02000007">
    <property type="protein sequence ID" value="TKR70182.1"/>
    <property type="molecule type" value="Genomic_DNA"/>
</dbReference>